<dbReference type="AlphaFoldDB" id="A0AAE0RYM6"/>
<name>A0AAE0RYM6_9BIVA</name>
<keyword evidence="3" id="KW-1185">Reference proteome</keyword>
<gene>
    <name evidence="2" type="ORF">CHS0354_037588</name>
</gene>
<feature type="transmembrane region" description="Helical" evidence="1">
    <location>
        <begin position="41"/>
        <end position="58"/>
    </location>
</feature>
<accession>A0AAE0RYM6</accession>
<reference evidence="2" key="1">
    <citation type="journal article" date="2021" name="Genome Biol. Evol.">
        <title>A High-Quality Reference Genome for a Parasitic Bivalve with Doubly Uniparental Inheritance (Bivalvia: Unionida).</title>
        <authorList>
            <person name="Smith C.H."/>
        </authorList>
    </citation>
    <scope>NUCLEOTIDE SEQUENCE</scope>
    <source>
        <strain evidence="2">CHS0354</strain>
    </source>
</reference>
<organism evidence="2 3">
    <name type="scientific">Potamilus streckersoni</name>
    <dbReference type="NCBI Taxonomy" id="2493646"/>
    <lineage>
        <taxon>Eukaryota</taxon>
        <taxon>Metazoa</taxon>
        <taxon>Spiralia</taxon>
        <taxon>Lophotrochozoa</taxon>
        <taxon>Mollusca</taxon>
        <taxon>Bivalvia</taxon>
        <taxon>Autobranchia</taxon>
        <taxon>Heteroconchia</taxon>
        <taxon>Palaeoheterodonta</taxon>
        <taxon>Unionida</taxon>
        <taxon>Unionoidea</taxon>
        <taxon>Unionidae</taxon>
        <taxon>Ambleminae</taxon>
        <taxon>Lampsilini</taxon>
        <taxon>Potamilus</taxon>
    </lineage>
</organism>
<reference evidence="2" key="2">
    <citation type="journal article" date="2021" name="Genome Biol. Evol.">
        <title>Developing a high-quality reference genome for a parasitic bivalve with doubly uniparental inheritance (Bivalvia: Unionida).</title>
        <authorList>
            <person name="Smith C.H."/>
        </authorList>
    </citation>
    <scope>NUCLEOTIDE SEQUENCE</scope>
    <source>
        <strain evidence="2">CHS0354</strain>
        <tissue evidence="2">Mantle</tissue>
    </source>
</reference>
<feature type="non-terminal residue" evidence="2">
    <location>
        <position position="1"/>
    </location>
</feature>
<evidence type="ECO:0000313" key="2">
    <source>
        <dbReference type="EMBL" id="KAK3581915.1"/>
    </source>
</evidence>
<keyword evidence="1" id="KW-0472">Membrane</keyword>
<keyword evidence="1" id="KW-0812">Transmembrane</keyword>
<dbReference type="Proteomes" id="UP001195483">
    <property type="component" value="Unassembled WGS sequence"/>
</dbReference>
<sequence length="157" mass="18414">DHSAETTRIIHLSCSIQYSESCVLSSFTESLSGIDTDYTTIVFYSIFGVVCVLFYRIIKPNQHGLDMHYDENIARYLKLERKLKLDGYKIRLMFEIIQWRRKCSGGKEKLPRSRIISNENYDTERDLVALEKRLQLHLCPNIEHNEFSDFSNLEIAD</sequence>
<evidence type="ECO:0000313" key="3">
    <source>
        <dbReference type="Proteomes" id="UP001195483"/>
    </source>
</evidence>
<evidence type="ECO:0000256" key="1">
    <source>
        <dbReference type="SAM" id="Phobius"/>
    </source>
</evidence>
<keyword evidence="1" id="KW-1133">Transmembrane helix</keyword>
<proteinExistence type="predicted"/>
<reference evidence="2" key="3">
    <citation type="submission" date="2023-05" db="EMBL/GenBank/DDBJ databases">
        <authorList>
            <person name="Smith C.H."/>
        </authorList>
    </citation>
    <scope>NUCLEOTIDE SEQUENCE</scope>
    <source>
        <strain evidence="2">CHS0354</strain>
        <tissue evidence="2">Mantle</tissue>
    </source>
</reference>
<dbReference type="EMBL" id="JAEAOA010002199">
    <property type="protein sequence ID" value="KAK3581915.1"/>
    <property type="molecule type" value="Genomic_DNA"/>
</dbReference>
<protein>
    <submittedName>
        <fullName evidence="2">Uncharacterized protein</fullName>
    </submittedName>
</protein>
<comment type="caution">
    <text evidence="2">The sequence shown here is derived from an EMBL/GenBank/DDBJ whole genome shotgun (WGS) entry which is preliminary data.</text>
</comment>